<dbReference type="GeneID" id="19968630"/>
<dbReference type="Gene3D" id="3.20.20.140">
    <property type="entry name" value="Metal-dependent hydrolases"/>
    <property type="match status" value="1"/>
</dbReference>
<evidence type="ECO:0000313" key="3">
    <source>
        <dbReference type="EMBL" id="ETN47101.1"/>
    </source>
</evidence>
<evidence type="ECO:0008006" key="5">
    <source>
        <dbReference type="Google" id="ProtNLM"/>
    </source>
</evidence>
<dbReference type="VEuPathDB" id="FungiDB:HMPREF1541_01291"/>
<dbReference type="AlphaFoldDB" id="W2SED9"/>
<dbReference type="STRING" id="1220924.W2SED9"/>
<evidence type="ECO:0000313" key="4">
    <source>
        <dbReference type="Proteomes" id="UP000030752"/>
    </source>
</evidence>
<keyword evidence="4" id="KW-1185">Reference proteome</keyword>
<accession>W2SED9</accession>
<dbReference type="HOGENOM" id="CLU_032482_0_0_1"/>
<dbReference type="GO" id="GO:0008448">
    <property type="term" value="F:N-acetylglucosamine-6-phosphate deacetylase activity"/>
    <property type="evidence" value="ECO:0007669"/>
    <property type="project" value="TreeGrafter"/>
</dbReference>
<name>W2SED9_CYPE1</name>
<keyword evidence="1" id="KW-0378">Hydrolase</keyword>
<dbReference type="Proteomes" id="UP000030752">
    <property type="component" value="Unassembled WGS sequence"/>
</dbReference>
<dbReference type="InParanoid" id="W2SED9"/>
<feature type="region of interest" description="Disordered" evidence="2">
    <location>
        <begin position="255"/>
        <end position="324"/>
    </location>
</feature>
<sequence length="476" mass="50405">MPTMLDSTPPVITKFVNGYLLRNGQLVEGDLWISSATGRILDSQSTFYASHIKPDQTIDLEGKILSPGFIDTQLNGGHGFDFSIPEPDFATKLADTNRRFAAAGVTSYLPTVISQKASVYQSVLPYLGPSRSDRDPSNGAESLGAHVEGPFLAPCRNGIHNKSILVRAKSWSDVEEVYGSDNLNSGTIRKVTAAPELGNMTALIPEFTSRGIVFSMGHSDADLAQASDAIAAGATMVTHMFNAMRPFGHRDPGIFGLLGFPPSRPGTPTASRPQSRHNSHPPSPALSSKRDTPRSSLSISSTPDDDDFCASPTQQKKRPTLPLPTSPQPWFGLISDGVHLSPASLKIAYSAFPAGAILVTDALSFAGLPDGVYKWTNGDEVVKKGPEIRGKASGRLAGVAVSLIDCVNNFRDFTGCGTAAALEAVTSHPARMLGEDVASRKGALDVGMDADLVMLSGGEGEALKVEGVWKFGVRVA</sequence>
<gene>
    <name evidence="3" type="ORF">HMPREF1541_01291</name>
</gene>
<proteinExistence type="predicted"/>
<dbReference type="RefSeq" id="XP_008711813.1">
    <property type="nucleotide sequence ID" value="XM_008713591.1"/>
</dbReference>
<organism evidence="3 4">
    <name type="scientific">Cyphellophora europaea (strain CBS 101466)</name>
    <name type="common">Phialophora europaea</name>
    <dbReference type="NCBI Taxonomy" id="1220924"/>
    <lineage>
        <taxon>Eukaryota</taxon>
        <taxon>Fungi</taxon>
        <taxon>Dikarya</taxon>
        <taxon>Ascomycota</taxon>
        <taxon>Pezizomycotina</taxon>
        <taxon>Eurotiomycetes</taxon>
        <taxon>Chaetothyriomycetidae</taxon>
        <taxon>Chaetothyriales</taxon>
        <taxon>Cyphellophoraceae</taxon>
        <taxon>Cyphellophora</taxon>
    </lineage>
</organism>
<evidence type="ECO:0000256" key="1">
    <source>
        <dbReference type="ARBA" id="ARBA00022801"/>
    </source>
</evidence>
<reference evidence="3 4" key="1">
    <citation type="submission" date="2013-03" db="EMBL/GenBank/DDBJ databases">
        <title>The Genome Sequence of Phialophora europaea CBS 101466.</title>
        <authorList>
            <consortium name="The Broad Institute Genomics Platform"/>
            <person name="Cuomo C."/>
            <person name="de Hoog S."/>
            <person name="Gorbushina A."/>
            <person name="Walker B."/>
            <person name="Young S.K."/>
            <person name="Zeng Q."/>
            <person name="Gargeya S."/>
            <person name="Fitzgerald M."/>
            <person name="Haas B."/>
            <person name="Abouelleil A."/>
            <person name="Allen A.W."/>
            <person name="Alvarado L."/>
            <person name="Arachchi H.M."/>
            <person name="Berlin A.M."/>
            <person name="Chapman S.B."/>
            <person name="Gainer-Dewar J."/>
            <person name="Goldberg J."/>
            <person name="Griggs A."/>
            <person name="Gujja S."/>
            <person name="Hansen M."/>
            <person name="Howarth C."/>
            <person name="Imamovic A."/>
            <person name="Ireland A."/>
            <person name="Larimer J."/>
            <person name="McCowan C."/>
            <person name="Murphy C."/>
            <person name="Pearson M."/>
            <person name="Poon T.W."/>
            <person name="Priest M."/>
            <person name="Roberts A."/>
            <person name="Saif S."/>
            <person name="Shea T."/>
            <person name="Sisk P."/>
            <person name="Sykes S."/>
            <person name="Wortman J."/>
            <person name="Nusbaum C."/>
            <person name="Birren B."/>
        </authorList>
    </citation>
    <scope>NUCLEOTIDE SEQUENCE [LARGE SCALE GENOMIC DNA]</scope>
    <source>
        <strain evidence="3 4">CBS 101466</strain>
    </source>
</reference>
<evidence type="ECO:0000256" key="2">
    <source>
        <dbReference type="SAM" id="MobiDB-lite"/>
    </source>
</evidence>
<dbReference type="EMBL" id="KB822711">
    <property type="protein sequence ID" value="ETN47101.1"/>
    <property type="molecule type" value="Genomic_DNA"/>
</dbReference>
<dbReference type="eggNOG" id="KOG3892">
    <property type="taxonomic scope" value="Eukaryota"/>
</dbReference>
<dbReference type="InterPro" id="IPR011059">
    <property type="entry name" value="Metal-dep_hydrolase_composite"/>
</dbReference>
<dbReference type="SUPFAM" id="SSF51338">
    <property type="entry name" value="Composite domain of metallo-dependent hydrolases"/>
    <property type="match status" value="1"/>
</dbReference>
<protein>
    <recommendedName>
        <fullName evidence="5">N-acetylglucosamine-6-phosphate deacetylase</fullName>
    </recommendedName>
</protein>
<dbReference type="PANTHER" id="PTHR11113:SF14">
    <property type="entry name" value="N-ACETYLGLUCOSAMINE-6-PHOSPHATE DEACETYLASE"/>
    <property type="match status" value="1"/>
</dbReference>
<dbReference type="OrthoDB" id="10264777at2759"/>
<dbReference type="SUPFAM" id="SSF51556">
    <property type="entry name" value="Metallo-dependent hydrolases"/>
    <property type="match status" value="1"/>
</dbReference>
<dbReference type="InterPro" id="IPR032466">
    <property type="entry name" value="Metal_Hydrolase"/>
</dbReference>
<dbReference type="GO" id="GO:0006046">
    <property type="term" value="P:N-acetylglucosamine catabolic process"/>
    <property type="evidence" value="ECO:0007669"/>
    <property type="project" value="TreeGrafter"/>
</dbReference>
<dbReference type="PANTHER" id="PTHR11113">
    <property type="entry name" value="N-ACETYLGLUCOSAMINE-6-PHOSPHATE DEACETYLASE"/>
    <property type="match status" value="1"/>
</dbReference>